<dbReference type="PANTHER" id="PTHR23404">
    <property type="entry name" value="MOLYBDOPTERIN SYNTHASE RELATED"/>
    <property type="match status" value="1"/>
</dbReference>
<organism evidence="1">
    <name type="scientific">marine sediment metagenome</name>
    <dbReference type="NCBI Taxonomy" id="412755"/>
    <lineage>
        <taxon>unclassified sequences</taxon>
        <taxon>metagenomes</taxon>
        <taxon>ecological metagenomes</taxon>
    </lineage>
</organism>
<proteinExistence type="predicted"/>
<protein>
    <recommendedName>
        <fullName evidence="2">Molybdopterin synthase catalytic subunit</fullName>
    </recommendedName>
</protein>
<dbReference type="Gene3D" id="3.90.1170.40">
    <property type="entry name" value="Molybdopterin biosynthesis MoaE subunit"/>
    <property type="match status" value="1"/>
</dbReference>
<accession>A0A0F9BDL7</accession>
<dbReference type="Pfam" id="PF02391">
    <property type="entry name" value="MoaE"/>
    <property type="match status" value="1"/>
</dbReference>
<dbReference type="InterPro" id="IPR036563">
    <property type="entry name" value="MoaE_sf"/>
</dbReference>
<gene>
    <name evidence="1" type="ORF">LCGC14_2540570</name>
</gene>
<name>A0A0F9BDL7_9ZZZZ</name>
<dbReference type="AlphaFoldDB" id="A0A0F9BDL7"/>
<comment type="caution">
    <text evidence="1">The sequence shown here is derived from an EMBL/GenBank/DDBJ whole genome shotgun (WGS) entry which is preliminary data.</text>
</comment>
<evidence type="ECO:0000313" key="1">
    <source>
        <dbReference type="EMBL" id="KKL11957.1"/>
    </source>
</evidence>
<dbReference type="GO" id="GO:0006777">
    <property type="term" value="P:Mo-molybdopterin cofactor biosynthetic process"/>
    <property type="evidence" value="ECO:0007669"/>
    <property type="project" value="InterPro"/>
</dbReference>
<dbReference type="InterPro" id="IPR003448">
    <property type="entry name" value="Mopterin_biosynth_MoaE"/>
</dbReference>
<dbReference type="SUPFAM" id="SSF54690">
    <property type="entry name" value="Molybdopterin synthase subunit MoaE"/>
    <property type="match status" value="1"/>
</dbReference>
<evidence type="ECO:0008006" key="2">
    <source>
        <dbReference type="Google" id="ProtNLM"/>
    </source>
</evidence>
<sequence length="149" mass="16871">MKTTRNDNIESGIYDKGDINLEQIITSIKKKHNIVEAGSIHTFTGIVRNSSKTGKPVMGMKIDAYKELANKSIQKICNKLKQEKGIIDVKIIHFKGNFDLTDDVVHVVVASAHRKEGFDTISKAVDLYKKEIAVWKRENYSDGLSEWIH</sequence>
<reference evidence="1" key="1">
    <citation type="journal article" date="2015" name="Nature">
        <title>Complex archaea that bridge the gap between prokaryotes and eukaryotes.</title>
        <authorList>
            <person name="Spang A."/>
            <person name="Saw J.H."/>
            <person name="Jorgensen S.L."/>
            <person name="Zaremba-Niedzwiedzka K."/>
            <person name="Martijn J."/>
            <person name="Lind A.E."/>
            <person name="van Eijk R."/>
            <person name="Schleper C."/>
            <person name="Guy L."/>
            <person name="Ettema T.J."/>
        </authorList>
    </citation>
    <scope>NUCLEOTIDE SEQUENCE</scope>
</reference>
<dbReference type="EMBL" id="LAZR01041450">
    <property type="protein sequence ID" value="KKL11957.1"/>
    <property type="molecule type" value="Genomic_DNA"/>
</dbReference>